<keyword evidence="12" id="KW-1185">Reference proteome</keyword>
<comment type="caution">
    <text evidence="11">The sequence shown here is derived from an EMBL/GenBank/DDBJ whole genome shotgun (WGS) entry which is preliminary data.</text>
</comment>
<keyword evidence="7 9" id="KW-0234">DNA repair</keyword>
<organism evidence="11 12">
    <name type="scientific">Paraperlucidibaca wandonensis</name>
    <dbReference type="NCBI Taxonomy" id="1268273"/>
    <lineage>
        <taxon>Bacteria</taxon>
        <taxon>Pseudomonadati</taxon>
        <taxon>Pseudomonadota</taxon>
        <taxon>Gammaproteobacteria</taxon>
        <taxon>Moraxellales</taxon>
        <taxon>Moraxellaceae</taxon>
        <taxon>Paraperlucidibaca</taxon>
    </lineage>
</organism>
<name>A0ABW3HJE2_9GAMM</name>
<dbReference type="SUPFAM" id="SSF52540">
    <property type="entry name" value="P-loop containing nucleoside triphosphate hydrolases"/>
    <property type="match status" value="2"/>
</dbReference>
<dbReference type="Proteomes" id="UP001597044">
    <property type="component" value="Unassembled WGS sequence"/>
</dbReference>
<evidence type="ECO:0000256" key="6">
    <source>
        <dbReference type="ARBA" id="ARBA00022840"/>
    </source>
</evidence>
<dbReference type="PANTHER" id="PTHR11059:SF0">
    <property type="entry name" value="DNA REPAIR PROTEIN RECN"/>
    <property type="match status" value="1"/>
</dbReference>
<evidence type="ECO:0000256" key="7">
    <source>
        <dbReference type="ARBA" id="ARBA00023204"/>
    </source>
</evidence>
<dbReference type="InterPro" id="IPR027417">
    <property type="entry name" value="P-loop_NTPase"/>
</dbReference>
<dbReference type="Pfam" id="PF02463">
    <property type="entry name" value="SMC_N"/>
    <property type="match status" value="1"/>
</dbReference>
<keyword evidence="6" id="KW-0067">ATP-binding</keyword>
<evidence type="ECO:0000256" key="1">
    <source>
        <dbReference type="ARBA" id="ARBA00003618"/>
    </source>
</evidence>
<dbReference type="NCBIfam" id="TIGR00634">
    <property type="entry name" value="recN"/>
    <property type="match status" value="1"/>
</dbReference>
<reference evidence="12" key="1">
    <citation type="journal article" date="2019" name="Int. J. Syst. Evol. Microbiol.">
        <title>The Global Catalogue of Microorganisms (GCM) 10K type strain sequencing project: providing services to taxonomists for standard genome sequencing and annotation.</title>
        <authorList>
            <consortium name="The Broad Institute Genomics Platform"/>
            <consortium name="The Broad Institute Genome Sequencing Center for Infectious Disease"/>
            <person name="Wu L."/>
            <person name="Ma J."/>
        </authorList>
    </citation>
    <scope>NUCLEOTIDE SEQUENCE [LARGE SCALE GENOMIC DNA]</scope>
    <source>
        <strain evidence="12">CCUG 63419</strain>
    </source>
</reference>
<feature type="domain" description="RecF/RecN/SMC N-terminal" evidence="10">
    <location>
        <begin position="2"/>
        <end position="505"/>
    </location>
</feature>
<evidence type="ECO:0000256" key="3">
    <source>
        <dbReference type="ARBA" id="ARBA00021315"/>
    </source>
</evidence>
<dbReference type="Gene3D" id="3.40.50.300">
    <property type="entry name" value="P-loop containing nucleotide triphosphate hydrolases"/>
    <property type="match status" value="2"/>
</dbReference>
<evidence type="ECO:0000259" key="10">
    <source>
        <dbReference type="Pfam" id="PF02463"/>
    </source>
</evidence>
<dbReference type="EMBL" id="JBHTIT010000001">
    <property type="protein sequence ID" value="MFD0950866.1"/>
    <property type="molecule type" value="Genomic_DNA"/>
</dbReference>
<dbReference type="InterPro" id="IPR004604">
    <property type="entry name" value="DNA_recomb/repair_RecN"/>
</dbReference>
<evidence type="ECO:0000313" key="12">
    <source>
        <dbReference type="Proteomes" id="UP001597044"/>
    </source>
</evidence>
<evidence type="ECO:0000256" key="4">
    <source>
        <dbReference type="ARBA" id="ARBA00022741"/>
    </source>
</evidence>
<evidence type="ECO:0000256" key="8">
    <source>
        <dbReference type="ARBA" id="ARBA00033408"/>
    </source>
</evidence>
<proteinExistence type="inferred from homology"/>
<keyword evidence="4" id="KW-0547">Nucleotide-binding</keyword>
<keyword evidence="5 9" id="KW-0227">DNA damage</keyword>
<evidence type="ECO:0000256" key="2">
    <source>
        <dbReference type="ARBA" id="ARBA00009441"/>
    </source>
</evidence>
<dbReference type="InterPro" id="IPR003395">
    <property type="entry name" value="RecF/RecN/SMC_N"/>
</dbReference>
<gene>
    <name evidence="11" type="primary">recN</name>
    <name evidence="11" type="ORF">ACFQ0F_10770</name>
</gene>
<sequence>MLSLLKISQFAIVENLELEFNSGFSVITGETGAGKSILMDALGLCLGDRADGSVVRAGAERADVSALFQVGYLPEASAWLAERELDEGDECTLRRTFSRDGRSRAYINGRPANLSDLRAIGECLIDIHSQHEHQTLLRKDSHRSMLDSFAKLQTESKALAGHFSHWQNSAAKLAKAERAGAEQAARLEIVEHLLTELAQLNLGKDEYPRLEQRHDTLAHIGTLQLDGEQALALISEGENDTASRYLQRAIRSLEPHAQRATALAEAIDLLRSAQIQIEEASPSLRHFLDDLEASPNELAELEQRLSQCHQLARKHRANPEELPTIAETLATERDALLEAADLAQLAAQAQAAEETYRSHAQALRLARSKAATKFCEDIQQFLAGLGMSNARLELTLTPLAKPAAYGLDDIEFQFSANPGQPLRALAKVASGGELSRLSLGIQVVHARHSPVPVMVFDEVDVGIGGGIAEVVGRLLRALGEHAQVFSITHQPQVAARGHHHLRVEKRVIDGTTHSTVVALNQEERVEEIARMSGGVTITEETREHARTLMAD</sequence>
<comment type="function">
    <text evidence="1 9">May be involved in recombinational repair of damaged DNA.</text>
</comment>
<evidence type="ECO:0000256" key="9">
    <source>
        <dbReference type="PIRNR" id="PIRNR003128"/>
    </source>
</evidence>
<comment type="similarity">
    <text evidence="2 9">Belongs to the RecN family.</text>
</comment>
<accession>A0ABW3HJE2</accession>
<dbReference type="CDD" id="cd03241">
    <property type="entry name" value="ABC_RecN"/>
    <property type="match status" value="2"/>
</dbReference>
<dbReference type="PIRSF" id="PIRSF003128">
    <property type="entry name" value="RecN"/>
    <property type="match status" value="1"/>
</dbReference>
<protein>
    <recommendedName>
        <fullName evidence="3 9">DNA repair protein RecN</fullName>
    </recommendedName>
    <alternativeName>
        <fullName evidence="8 9">Recombination protein N</fullName>
    </alternativeName>
</protein>
<dbReference type="RefSeq" id="WP_379071959.1">
    <property type="nucleotide sequence ID" value="NZ_JBHTIT010000001.1"/>
</dbReference>
<dbReference type="NCBIfam" id="NF008121">
    <property type="entry name" value="PRK10869.1"/>
    <property type="match status" value="1"/>
</dbReference>
<dbReference type="PANTHER" id="PTHR11059">
    <property type="entry name" value="DNA REPAIR PROTEIN RECN"/>
    <property type="match status" value="1"/>
</dbReference>
<evidence type="ECO:0000313" key="11">
    <source>
        <dbReference type="EMBL" id="MFD0950866.1"/>
    </source>
</evidence>
<evidence type="ECO:0000256" key="5">
    <source>
        <dbReference type="ARBA" id="ARBA00022763"/>
    </source>
</evidence>